<gene>
    <name evidence="1" type="ORF">BN1356_02193</name>
</gene>
<dbReference type="EMBL" id="CTEN01000004">
    <property type="protein sequence ID" value="CQR25846.1"/>
    <property type="molecule type" value="Genomic_DNA"/>
</dbReference>
<dbReference type="OrthoDB" id="2224291at2"/>
<keyword evidence="2" id="KW-1185">Reference proteome</keyword>
<accession>A0A0E4H6F3</accession>
<name>A0A0E4H6F3_9STRE</name>
<evidence type="ECO:0000313" key="2">
    <source>
        <dbReference type="Proteomes" id="UP000198604"/>
    </source>
</evidence>
<proteinExistence type="predicted"/>
<reference evidence="2" key="1">
    <citation type="submission" date="2015-03" db="EMBL/GenBank/DDBJ databases">
        <authorList>
            <person name="Urmite Genomes"/>
        </authorList>
    </citation>
    <scope>NUCLEOTIDE SEQUENCE [LARGE SCALE GENOMIC DNA]</scope>
    <source>
        <strain evidence="2">FF10</strain>
    </source>
</reference>
<dbReference type="RefSeq" id="WP_093651354.1">
    <property type="nucleotide sequence ID" value="NZ_CTEN01000004.1"/>
</dbReference>
<dbReference type="Proteomes" id="UP000198604">
    <property type="component" value="Unassembled WGS sequence"/>
</dbReference>
<evidence type="ECO:0000313" key="1">
    <source>
        <dbReference type="EMBL" id="CQR25846.1"/>
    </source>
</evidence>
<dbReference type="AlphaFoldDB" id="A0A0E4H6F3"/>
<protein>
    <submittedName>
        <fullName evidence="1">Uncharacterized protein</fullName>
    </submittedName>
</protein>
<organism evidence="1 2">
    <name type="scientific">Streptococcus varani</name>
    <dbReference type="NCBI Taxonomy" id="1608583"/>
    <lineage>
        <taxon>Bacteria</taxon>
        <taxon>Bacillati</taxon>
        <taxon>Bacillota</taxon>
        <taxon>Bacilli</taxon>
        <taxon>Lactobacillales</taxon>
        <taxon>Streptococcaceae</taxon>
        <taxon>Streptococcus</taxon>
    </lineage>
</organism>
<dbReference type="STRING" id="1608583.BN1356_02193"/>
<sequence length="241" mass="27567">MKSLDNATLSFISGKVAEVFSGSDISSLAGEYCVISGISGGYRPQGRYESKQNFVQRIFANLEDSYQVGLIQYFVNQSPSLQSDMTVQQLLARLSQEFDILPKTLQEQERTKEIEVLLGSYPGSLDLWNRVMACRQSHQYRECLDNARLCLELLLKNILSNNKSIENQKTEFCTWLGTKSVPNEVVNMIWKSIDDYARIQNQHAKHALSEKLLPIEVDFILDETYTIIKYLTNKSKELPHE</sequence>